<keyword evidence="3" id="KW-1185">Reference proteome</keyword>
<feature type="compositionally biased region" description="Acidic residues" evidence="1">
    <location>
        <begin position="33"/>
        <end position="42"/>
    </location>
</feature>
<evidence type="ECO:0000313" key="3">
    <source>
        <dbReference type="Proteomes" id="UP001177003"/>
    </source>
</evidence>
<reference evidence="2" key="1">
    <citation type="submission" date="2023-04" db="EMBL/GenBank/DDBJ databases">
        <authorList>
            <person name="Vijverberg K."/>
            <person name="Xiong W."/>
            <person name="Schranz E."/>
        </authorList>
    </citation>
    <scope>NUCLEOTIDE SEQUENCE</scope>
</reference>
<sequence length="134" mass="15530">MRDVGKSMSKELVGLQVKLDSLTFVKSETLSETIEESQEDDDGKIRNTALEPQVEWQNEEKPDELNNNQEVEAAYPIHDMKPEQLVEQISGEFNMSAKVIFDRFKDHETYTELVDLIFFSLYQEIHGIDFDSEP</sequence>
<dbReference type="EMBL" id="OX465083">
    <property type="protein sequence ID" value="CAI9294459.1"/>
    <property type="molecule type" value="Genomic_DNA"/>
</dbReference>
<protein>
    <submittedName>
        <fullName evidence="2">Uncharacterized protein</fullName>
    </submittedName>
</protein>
<proteinExistence type="predicted"/>
<evidence type="ECO:0000256" key="1">
    <source>
        <dbReference type="SAM" id="MobiDB-lite"/>
    </source>
</evidence>
<dbReference type="AlphaFoldDB" id="A0AA36EFQ0"/>
<organism evidence="2 3">
    <name type="scientific">Lactuca saligna</name>
    <name type="common">Willowleaf lettuce</name>
    <dbReference type="NCBI Taxonomy" id="75948"/>
    <lineage>
        <taxon>Eukaryota</taxon>
        <taxon>Viridiplantae</taxon>
        <taxon>Streptophyta</taxon>
        <taxon>Embryophyta</taxon>
        <taxon>Tracheophyta</taxon>
        <taxon>Spermatophyta</taxon>
        <taxon>Magnoliopsida</taxon>
        <taxon>eudicotyledons</taxon>
        <taxon>Gunneridae</taxon>
        <taxon>Pentapetalae</taxon>
        <taxon>asterids</taxon>
        <taxon>campanulids</taxon>
        <taxon>Asterales</taxon>
        <taxon>Asteraceae</taxon>
        <taxon>Cichorioideae</taxon>
        <taxon>Cichorieae</taxon>
        <taxon>Lactucinae</taxon>
        <taxon>Lactuca</taxon>
    </lineage>
</organism>
<evidence type="ECO:0000313" key="2">
    <source>
        <dbReference type="EMBL" id="CAI9294459.1"/>
    </source>
</evidence>
<dbReference type="Proteomes" id="UP001177003">
    <property type="component" value="Chromosome 7"/>
</dbReference>
<accession>A0AA36EFQ0</accession>
<feature type="region of interest" description="Disordered" evidence="1">
    <location>
        <begin position="31"/>
        <end position="69"/>
    </location>
</feature>
<name>A0AA36EFQ0_LACSI</name>
<gene>
    <name evidence="2" type="ORF">LSALG_LOCUS33438</name>
</gene>